<evidence type="ECO:0000313" key="1">
    <source>
        <dbReference type="EnsemblPlants" id="AVESA.00010b.r2.1AG0057870.1.CDS.1"/>
    </source>
</evidence>
<evidence type="ECO:0000313" key="2">
    <source>
        <dbReference type="Proteomes" id="UP001732700"/>
    </source>
</evidence>
<accession>A0ACD5TI14</accession>
<name>A0ACD5TI14_AVESA</name>
<protein>
    <submittedName>
        <fullName evidence="1">Uncharacterized protein</fullName>
    </submittedName>
</protein>
<proteinExistence type="predicted"/>
<reference evidence="1" key="2">
    <citation type="submission" date="2025-09" db="UniProtKB">
        <authorList>
            <consortium name="EnsemblPlants"/>
        </authorList>
    </citation>
    <scope>IDENTIFICATION</scope>
</reference>
<organism evidence="1 2">
    <name type="scientific">Avena sativa</name>
    <name type="common">Oat</name>
    <dbReference type="NCBI Taxonomy" id="4498"/>
    <lineage>
        <taxon>Eukaryota</taxon>
        <taxon>Viridiplantae</taxon>
        <taxon>Streptophyta</taxon>
        <taxon>Embryophyta</taxon>
        <taxon>Tracheophyta</taxon>
        <taxon>Spermatophyta</taxon>
        <taxon>Magnoliopsida</taxon>
        <taxon>Liliopsida</taxon>
        <taxon>Poales</taxon>
        <taxon>Poaceae</taxon>
        <taxon>BOP clade</taxon>
        <taxon>Pooideae</taxon>
        <taxon>Poodae</taxon>
        <taxon>Poeae</taxon>
        <taxon>Poeae Chloroplast Group 1 (Aveneae type)</taxon>
        <taxon>Aveninae</taxon>
        <taxon>Avena</taxon>
    </lineage>
</organism>
<reference evidence="1" key="1">
    <citation type="submission" date="2021-05" db="EMBL/GenBank/DDBJ databases">
        <authorList>
            <person name="Scholz U."/>
            <person name="Mascher M."/>
            <person name="Fiebig A."/>
        </authorList>
    </citation>
    <scope>NUCLEOTIDE SEQUENCE [LARGE SCALE GENOMIC DNA]</scope>
</reference>
<dbReference type="Proteomes" id="UP001732700">
    <property type="component" value="Chromosome 1A"/>
</dbReference>
<dbReference type="EnsemblPlants" id="AVESA.00010b.r2.1AG0057870.1">
    <property type="protein sequence ID" value="AVESA.00010b.r2.1AG0057870.1.CDS.1"/>
    <property type="gene ID" value="AVESA.00010b.r2.1AG0057870"/>
</dbReference>
<sequence>MALLTAEVTWLWWLLADFGVSITTSTLVLSDSTSAISVARDPVKHEFTKHICVDAFYTCAQVHDQVVALQYVPSDL</sequence>
<keyword evidence="2" id="KW-1185">Reference proteome</keyword>